<keyword evidence="1" id="KW-0812">Transmembrane</keyword>
<feature type="transmembrane region" description="Helical" evidence="1">
    <location>
        <begin position="76"/>
        <end position="94"/>
    </location>
</feature>
<dbReference type="Proteomes" id="UP001379533">
    <property type="component" value="Chromosome"/>
</dbReference>
<evidence type="ECO:0000313" key="2">
    <source>
        <dbReference type="EMBL" id="WXA94781.1"/>
    </source>
</evidence>
<dbReference type="RefSeq" id="WP_394845391.1">
    <property type="nucleotide sequence ID" value="NZ_CP089982.1"/>
</dbReference>
<organism evidence="2 3">
    <name type="scientific">Pendulispora brunnea</name>
    <dbReference type="NCBI Taxonomy" id="2905690"/>
    <lineage>
        <taxon>Bacteria</taxon>
        <taxon>Pseudomonadati</taxon>
        <taxon>Myxococcota</taxon>
        <taxon>Myxococcia</taxon>
        <taxon>Myxococcales</taxon>
        <taxon>Sorangiineae</taxon>
        <taxon>Pendulisporaceae</taxon>
        <taxon>Pendulispora</taxon>
    </lineage>
</organism>
<accession>A0ABZ2K7Y8</accession>
<evidence type="ECO:0000256" key="1">
    <source>
        <dbReference type="SAM" id="Phobius"/>
    </source>
</evidence>
<keyword evidence="3" id="KW-1185">Reference proteome</keyword>
<protein>
    <recommendedName>
        <fullName evidence="4">DUF2279 domain-containing protein</fullName>
    </recommendedName>
</protein>
<gene>
    <name evidence="2" type="ORF">LZC95_51220</name>
</gene>
<evidence type="ECO:0000313" key="3">
    <source>
        <dbReference type="Proteomes" id="UP001379533"/>
    </source>
</evidence>
<keyword evidence="1" id="KW-0472">Membrane</keyword>
<dbReference type="EMBL" id="CP089982">
    <property type="protein sequence ID" value="WXA94781.1"/>
    <property type="molecule type" value="Genomic_DNA"/>
</dbReference>
<evidence type="ECO:0008006" key="4">
    <source>
        <dbReference type="Google" id="ProtNLM"/>
    </source>
</evidence>
<name>A0ABZ2K7Y8_9BACT</name>
<reference evidence="2 3" key="1">
    <citation type="submission" date="2021-12" db="EMBL/GenBank/DDBJ databases">
        <title>Discovery of the Pendulisporaceae a myxobacterial family with distinct sporulation behavior and unique specialized metabolism.</title>
        <authorList>
            <person name="Garcia R."/>
            <person name="Popoff A."/>
            <person name="Bader C.D."/>
            <person name="Loehr J."/>
            <person name="Walesch S."/>
            <person name="Walt C."/>
            <person name="Boldt J."/>
            <person name="Bunk B."/>
            <person name="Haeckl F.J.F.P.J."/>
            <person name="Gunesch A.P."/>
            <person name="Birkelbach J."/>
            <person name="Nuebel U."/>
            <person name="Pietschmann T."/>
            <person name="Bach T."/>
            <person name="Mueller R."/>
        </authorList>
    </citation>
    <scope>NUCLEOTIDE SEQUENCE [LARGE SCALE GENOMIC DNA]</scope>
    <source>
        <strain evidence="2 3">MSr12523</strain>
    </source>
</reference>
<keyword evidence="1" id="KW-1133">Transmembrane helix</keyword>
<sequence length="217" mass="22945">MLTTLVGLSAPSMAAAQERCPDAEARVRFIREHLQRDAANARTWSLGWGLTSVAVAGGSFTFAAFESDAHSRTSDYIWGGVSLLPAAILLLFPLRVMRDARALDATAPADCAALAHAEELLERDAEQEAAGIAWYSHALVIGFNVGLGATLGYALDDWGNNALSAGIGIALSEAQILTQPTGALRARDAYHAGAFAEWHLVPLVLPHARGLAVAARF</sequence>
<proteinExistence type="predicted"/>